<dbReference type="Gene3D" id="3.40.50.300">
    <property type="entry name" value="P-loop containing nucleotide triphosphate hydrolases"/>
    <property type="match status" value="1"/>
</dbReference>
<name>A0A095Z4U1_9FIRM</name>
<dbReference type="RefSeq" id="WP_037328253.1">
    <property type="nucleotide sequence ID" value="NZ_JRMW01000038.1"/>
</dbReference>
<reference evidence="2 3" key="1">
    <citation type="submission" date="2014-07" db="EMBL/GenBank/DDBJ databases">
        <authorList>
            <person name="McCorrison J."/>
            <person name="Sanka R."/>
            <person name="Torralba M."/>
            <person name="Gillis M."/>
            <person name="Haft D.H."/>
            <person name="Methe B."/>
            <person name="Sutton G."/>
            <person name="Nelson K.E."/>
        </authorList>
    </citation>
    <scope>NUCLEOTIDE SEQUENCE [LARGE SCALE GENOMIC DNA]</scope>
    <source>
        <strain evidence="2 3">S7-1-13</strain>
    </source>
</reference>
<sequence length="284" mass="32624">METTSEVFDKVFENMEKNMLNEENGDYVNSEDGLVYCGKCHTAKQQMVNIGGVSRKIPKNCDCRSKEIEQERKEMAEFERSMRIGRLKSMAFDDNLLYKQTFEREDGSLEHKQAGLNYVKHFENMEKENIGLILTGAVGTGKTYLASSIANALIEKGITVRMTNFGVILNDMMNLQIDKNKYIKNLNSNRLLIIDDFGIQRDTSFALEHIFNIIDSRYRANKPIIVTTNLSIAHLMNTTDLKEKRIYSRLLEMATPLIFNGENHRLKTMREKAMAANLILTESR</sequence>
<dbReference type="Proteomes" id="UP000029579">
    <property type="component" value="Unassembled WGS sequence"/>
</dbReference>
<dbReference type="CDD" id="cd00009">
    <property type="entry name" value="AAA"/>
    <property type="match status" value="1"/>
</dbReference>
<dbReference type="NCBIfam" id="NF005992">
    <property type="entry name" value="PRK08116.1"/>
    <property type="match status" value="1"/>
</dbReference>
<dbReference type="InterPro" id="IPR027417">
    <property type="entry name" value="P-loop_NTPase"/>
</dbReference>
<evidence type="ECO:0000313" key="3">
    <source>
        <dbReference type="Proteomes" id="UP000029579"/>
    </source>
</evidence>
<dbReference type="eggNOG" id="COG1484">
    <property type="taxonomic scope" value="Bacteria"/>
</dbReference>
<dbReference type="InterPro" id="IPR003593">
    <property type="entry name" value="AAA+_ATPase"/>
</dbReference>
<proteinExistence type="predicted"/>
<accession>A0A095Z4U1</accession>
<dbReference type="PANTHER" id="PTHR30050">
    <property type="entry name" value="CHROMOSOMAL REPLICATION INITIATOR PROTEIN DNAA"/>
    <property type="match status" value="1"/>
</dbReference>
<comment type="caution">
    <text evidence="2">The sequence shown here is derived from an EMBL/GenBank/DDBJ whole genome shotgun (WGS) entry which is preliminary data.</text>
</comment>
<dbReference type="GO" id="GO:0006260">
    <property type="term" value="P:DNA replication"/>
    <property type="evidence" value="ECO:0007669"/>
    <property type="project" value="TreeGrafter"/>
</dbReference>
<gene>
    <name evidence="2" type="ORF">HMPREF1630_06810</name>
</gene>
<dbReference type="GO" id="GO:0005524">
    <property type="term" value="F:ATP binding"/>
    <property type="evidence" value="ECO:0007669"/>
    <property type="project" value="InterPro"/>
</dbReference>
<dbReference type="InterPro" id="IPR002611">
    <property type="entry name" value="IstB_ATP-bd"/>
</dbReference>
<evidence type="ECO:0000313" key="2">
    <source>
        <dbReference type="EMBL" id="KGF03509.1"/>
    </source>
</evidence>
<dbReference type="EMBL" id="JRMW01000038">
    <property type="protein sequence ID" value="KGF03509.1"/>
    <property type="molecule type" value="Genomic_DNA"/>
</dbReference>
<dbReference type="OrthoDB" id="9770694at2"/>
<organism evidence="2 3">
    <name type="scientific">Anaerococcus lactolyticus S7-1-13</name>
    <dbReference type="NCBI Taxonomy" id="1284686"/>
    <lineage>
        <taxon>Bacteria</taxon>
        <taxon>Bacillati</taxon>
        <taxon>Bacillota</taxon>
        <taxon>Tissierellia</taxon>
        <taxon>Tissierellales</taxon>
        <taxon>Peptoniphilaceae</taxon>
        <taxon>Anaerococcus</taxon>
    </lineage>
</organism>
<feature type="domain" description="AAA+ ATPase" evidence="1">
    <location>
        <begin position="128"/>
        <end position="252"/>
    </location>
</feature>
<dbReference type="PANTHER" id="PTHR30050:SF4">
    <property type="entry name" value="ATP-BINDING PROTEIN RV3427C IN INSERTION SEQUENCE-RELATED"/>
    <property type="match status" value="1"/>
</dbReference>
<dbReference type="AlphaFoldDB" id="A0A095Z4U1"/>
<evidence type="ECO:0000259" key="1">
    <source>
        <dbReference type="SMART" id="SM00382"/>
    </source>
</evidence>
<dbReference type="SMART" id="SM00382">
    <property type="entry name" value="AAA"/>
    <property type="match status" value="1"/>
</dbReference>
<protein>
    <submittedName>
        <fullName evidence="2">DNA replication protein</fullName>
    </submittedName>
</protein>
<dbReference type="Pfam" id="PF01695">
    <property type="entry name" value="IstB_IS21"/>
    <property type="match status" value="1"/>
</dbReference>
<dbReference type="SUPFAM" id="SSF52540">
    <property type="entry name" value="P-loop containing nucleoside triphosphate hydrolases"/>
    <property type="match status" value="1"/>
</dbReference>